<evidence type="ECO:0000256" key="7">
    <source>
        <dbReference type="ARBA" id="ARBA00022840"/>
    </source>
</evidence>
<dbReference type="KEGG" id="nli:G3M70_03805"/>
<evidence type="ECO:0000313" key="14">
    <source>
        <dbReference type="Proteomes" id="UP000594688"/>
    </source>
</evidence>
<comment type="catalytic activity">
    <reaction evidence="1">
        <text>ATP + protein L-histidine = ADP + protein N-phospho-L-histidine.</text>
        <dbReference type="EC" id="2.7.13.3"/>
    </reaction>
</comment>
<feature type="domain" description="Histidine kinase" evidence="10">
    <location>
        <begin position="202"/>
        <end position="418"/>
    </location>
</feature>
<evidence type="ECO:0000259" key="12">
    <source>
        <dbReference type="PROSITE" id="PS50113"/>
    </source>
</evidence>
<feature type="coiled-coil region" evidence="9">
    <location>
        <begin position="28"/>
        <end position="69"/>
    </location>
</feature>
<dbReference type="InterPro" id="IPR013767">
    <property type="entry name" value="PAS_fold"/>
</dbReference>
<evidence type="ECO:0000256" key="8">
    <source>
        <dbReference type="ARBA" id="ARBA00023012"/>
    </source>
</evidence>
<dbReference type="CDD" id="cd00130">
    <property type="entry name" value="PAS"/>
    <property type="match status" value="1"/>
</dbReference>
<dbReference type="AlphaFoldDB" id="A0A7T0BU88"/>
<dbReference type="Gene3D" id="1.10.287.130">
    <property type="match status" value="1"/>
</dbReference>
<organism evidence="13 14">
    <name type="scientific">Candidatus Nitronauta litoralis</name>
    <dbReference type="NCBI Taxonomy" id="2705533"/>
    <lineage>
        <taxon>Bacteria</taxon>
        <taxon>Pseudomonadati</taxon>
        <taxon>Nitrospinota/Tectimicrobiota group</taxon>
        <taxon>Nitrospinota</taxon>
        <taxon>Nitrospinia</taxon>
        <taxon>Nitrospinales</taxon>
        <taxon>Nitrospinaceae</taxon>
        <taxon>Candidatus Nitronauta</taxon>
    </lineage>
</organism>
<dbReference type="InterPro" id="IPR036890">
    <property type="entry name" value="HATPase_C_sf"/>
</dbReference>
<dbReference type="InterPro" id="IPR035965">
    <property type="entry name" value="PAS-like_dom_sf"/>
</dbReference>
<dbReference type="PANTHER" id="PTHR43065:SF10">
    <property type="entry name" value="PEROXIDE STRESS-ACTIVATED HISTIDINE KINASE MAK3"/>
    <property type="match status" value="1"/>
</dbReference>
<dbReference type="InterPro" id="IPR004358">
    <property type="entry name" value="Sig_transdc_His_kin-like_C"/>
</dbReference>
<dbReference type="SUPFAM" id="SSF55785">
    <property type="entry name" value="PYP-like sensor domain (PAS domain)"/>
    <property type="match status" value="1"/>
</dbReference>
<dbReference type="InterPro" id="IPR003594">
    <property type="entry name" value="HATPase_dom"/>
</dbReference>
<keyword evidence="9" id="KW-0175">Coiled coil</keyword>
<evidence type="ECO:0000259" key="11">
    <source>
        <dbReference type="PROSITE" id="PS50112"/>
    </source>
</evidence>
<evidence type="ECO:0000256" key="4">
    <source>
        <dbReference type="ARBA" id="ARBA00022679"/>
    </source>
</evidence>
<keyword evidence="6" id="KW-0418">Kinase</keyword>
<dbReference type="Gene3D" id="3.30.450.20">
    <property type="entry name" value="PAS domain"/>
    <property type="match status" value="1"/>
</dbReference>
<dbReference type="EC" id="2.7.13.3" evidence="2"/>
<dbReference type="Pfam" id="PF00512">
    <property type="entry name" value="HisKA"/>
    <property type="match status" value="1"/>
</dbReference>
<keyword evidence="7" id="KW-0067">ATP-binding</keyword>
<dbReference type="PANTHER" id="PTHR43065">
    <property type="entry name" value="SENSOR HISTIDINE KINASE"/>
    <property type="match status" value="1"/>
</dbReference>
<evidence type="ECO:0000256" key="1">
    <source>
        <dbReference type="ARBA" id="ARBA00000085"/>
    </source>
</evidence>
<evidence type="ECO:0000256" key="3">
    <source>
        <dbReference type="ARBA" id="ARBA00022553"/>
    </source>
</evidence>
<dbReference type="InterPro" id="IPR003661">
    <property type="entry name" value="HisK_dim/P_dom"/>
</dbReference>
<dbReference type="Pfam" id="PF00989">
    <property type="entry name" value="PAS"/>
    <property type="match status" value="1"/>
</dbReference>
<dbReference type="GO" id="GO:0000155">
    <property type="term" value="F:phosphorelay sensor kinase activity"/>
    <property type="evidence" value="ECO:0007669"/>
    <property type="project" value="InterPro"/>
</dbReference>
<dbReference type="InterPro" id="IPR036097">
    <property type="entry name" value="HisK_dim/P_sf"/>
</dbReference>
<dbReference type="GO" id="GO:0006355">
    <property type="term" value="P:regulation of DNA-templated transcription"/>
    <property type="evidence" value="ECO:0007669"/>
    <property type="project" value="InterPro"/>
</dbReference>
<proteinExistence type="predicted"/>
<dbReference type="InterPro" id="IPR005467">
    <property type="entry name" value="His_kinase_dom"/>
</dbReference>
<dbReference type="NCBIfam" id="TIGR00229">
    <property type="entry name" value="sensory_box"/>
    <property type="match status" value="1"/>
</dbReference>
<evidence type="ECO:0000256" key="5">
    <source>
        <dbReference type="ARBA" id="ARBA00022741"/>
    </source>
</evidence>
<dbReference type="SMART" id="SM00388">
    <property type="entry name" value="HisKA"/>
    <property type="match status" value="1"/>
</dbReference>
<accession>A0A7T0BU88</accession>
<dbReference type="Gene3D" id="3.30.565.10">
    <property type="entry name" value="Histidine kinase-like ATPase, C-terminal domain"/>
    <property type="match status" value="1"/>
</dbReference>
<dbReference type="PROSITE" id="PS50113">
    <property type="entry name" value="PAC"/>
    <property type="match status" value="1"/>
</dbReference>
<evidence type="ECO:0000313" key="13">
    <source>
        <dbReference type="EMBL" id="QPJ61060.1"/>
    </source>
</evidence>
<feature type="domain" description="PAS" evidence="11">
    <location>
        <begin position="66"/>
        <end position="111"/>
    </location>
</feature>
<dbReference type="PROSITE" id="PS50112">
    <property type="entry name" value="PAS"/>
    <property type="match status" value="1"/>
</dbReference>
<feature type="domain" description="PAC" evidence="12">
    <location>
        <begin position="137"/>
        <end position="189"/>
    </location>
</feature>
<evidence type="ECO:0000259" key="10">
    <source>
        <dbReference type="PROSITE" id="PS50109"/>
    </source>
</evidence>
<name>A0A7T0BU88_9BACT</name>
<dbReference type="PRINTS" id="PR00344">
    <property type="entry name" value="BCTRLSENSOR"/>
</dbReference>
<protein>
    <recommendedName>
        <fullName evidence="2">histidine kinase</fullName>
        <ecNumber evidence="2">2.7.13.3</ecNumber>
    </recommendedName>
</protein>
<keyword evidence="8" id="KW-0902">Two-component regulatory system</keyword>
<evidence type="ECO:0000256" key="2">
    <source>
        <dbReference type="ARBA" id="ARBA00012438"/>
    </source>
</evidence>
<dbReference type="EMBL" id="CP048685">
    <property type="protein sequence ID" value="QPJ61060.1"/>
    <property type="molecule type" value="Genomic_DNA"/>
</dbReference>
<sequence length="420" mass="46954">MSETSQDDPKKQELEVLRRAFTSFTEVTEQLQKSYDNLQLRIQQLDLELARKNEELEQNLQEKEEVKNYLDFILQSLTNGVIVVDREGCVTTFNKTAGQICGLDPELCLGKPLTALFTNDRLLHLIERLADSEESTMTQEQEMKTNDGNPLKVRVTASPANDNKGELIGTVLVLQDVTQLKRLEEEANRNDRLRAMGEMAAGIAHEIRNPMGGIELFASLLKKDLAEDPEKGKLADHIVSGIRNLDRIISSLLLFAKSPEPSQRKCNLNTLLEDILAEPEMQTIPDNIKIQKHYHPKAALGTGDGELLQQVFVNFLRNAVQAMPEGGTLSLTTEESESPESDSYHRRFVAVTIQDTGTGIPPAERNKIFNPFFTTKDHGTGLGLAIAHNIIKAHQGTIDVESEEGRGTAFIVKIPIWEEY</sequence>
<dbReference type="InterPro" id="IPR000700">
    <property type="entry name" value="PAS-assoc_C"/>
</dbReference>
<keyword evidence="5" id="KW-0547">Nucleotide-binding</keyword>
<evidence type="ECO:0000256" key="6">
    <source>
        <dbReference type="ARBA" id="ARBA00022777"/>
    </source>
</evidence>
<keyword evidence="3" id="KW-0597">Phosphoprotein</keyword>
<dbReference type="SUPFAM" id="SSF55874">
    <property type="entry name" value="ATPase domain of HSP90 chaperone/DNA topoisomerase II/histidine kinase"/>
    <property type="match status" value="1"/>
</dbReference>
<dbReference type="Proteomes" id="UP000594688">
    <property type="component" value="Chromosome"/>
</dbReference>
<keyword evidence="4" id="KW-0808">Transferase</keyword>
<dbReference type="SMART" id="SM00091">
    <property type="entry name" value="PAS"/>
    <property type="match status" value="1"/>
</dbReference>
<dbReference type="CDD" id="cd00082">
    <property type="entry name" value="HisKA"/>
    <property type="match status" value="1"/>
</dbReference>
<dbReference type="PROSITE" id="PS50109">
    <property type="entry name" value="HIS_KIN"/>
    <property type="match status" value="1"/>
</dbReference>
<reference evidence="13 14" key="1">
    <citation type="submission" date="2020-02" db="EMBL/GenBank/DDBJ databases">
        <title>Genomic and physiological characterization of two novel Nitrospinaceae genera.</title>
        <authorList>
            <person name="Mueller A.J."/>
            <person name="Jung M.-Y."/>
            <person name="Strachan C.R."/>
            <person name="Herbold C.W."/>
            <person name="Kirkegaard R.H."/>
            <person name="Daims H."/>
        </authorList>
    </citation>
    <scope>NUCLEOTIDE SEQUENCE [LARGE SCALE GENOMIC DNA]</scope>
    <source>
        <strain evidence="13">EB</strain>
    </source>
</reference>
<dbReference type="Pfam" id="PF02518">
    <property type="entry name" value="HATPase_c"/>
    <property type="match status" value="1"/>
</dbReference>
<dbReference type="GO" id="GO:0005524">
    <property type="term" value="F:ATP binding"/>
    <property type="evidence" value="ECO:0007669"/>
    <property type="project" value="UniProtKB-KW"/>
</dbReference>
<gene>
    <name evidence="13" type="ORF">G3M70_03805</name>
</gene>
<dbReference type="SMART" id="SM00387">
    <property type="entry name" value="HATPase_c"/>
    <property type="match status" value="1"/>
</dbReference>
<dbReference type="InterPro" id="IPR000014">
    <property type="entry name" value="PAS"/>
</dbReference>
<evidence type="ECO:0000256" key="9">
    <source>
        <dbReference type="SAM" id="Coils"/>
    </source>
</evidence>
<dbReference type="SUPFAM" id="SSF47384">
    <property type="entry name" value="Homodimeric domain of signal transducing histidine kinase"/>
    <property type="match status" value="1"/>
</dbReference>